<evidence type="ECO:0000313" key="4">
    <source>
        <dbReference type="Proteomes" id="UP000534783"/>
    </source>
</evidence>
<name>A0A7X6IB18_9BACT</name>
<dbReference type="InterPro" id="IPR000683">
    <property type="entry name" value="Gfo/Idh/MocA-like_OxRdtase_N"/>
</dbReference>
<dbReference type="Gene3D" id="3.40.50.720">
    <property type="entry name" value="NAD(P)-binding Rossmann-like Domain"/>
    <property type="match status" value="1"/>
</dbReference>
<comment type="caution">
    <text evidence="3">The sequence shown here is derived from an EMBL/GenBank/DDBJ whole genome shotgun (WGS) entry which is preliminary data.</text>
</comment>
<proteinExistence type="predicted"/>
<feature type="domain" description="GFO/IDH/MocA-like oxidoreductase" evidence="2">
    <location>
        <begin position="162"/>
        <end position="233"/>
    </location>
</feature>
<dbReference type="EMBL" id="VTOW01000002">
    <property type="protein sequence ID" value="NKE70990.1"/>
    <property type="molecule type" value="Genomic_DNA"/>
</dbReference>
<dbReference type="InterPro" id="IPR051450">
    <property type="entry name" value="Gfo/Idh/MocA_Oxidoreductases"/>
</dbReference>
<dbReference type="PANTHER" id="PTHR43377">
    <property type="entry name" value="BILIVERDIN REDUCTASE A"/>
    <property type="match status" value="1"/>
</dbReference>
<feature type="domain" description="Gfo/Idh/MocA-like oxidoreductase N-terminal" evidence="1">
    <location>
        <begin position="12"/>
        <end position="128"/>
    </location>
</feature>
<accession>A0A7X6IB18</accession>
<dbReference type="Pfam" id="PF22725">
    <property type="entry name" value="GFO_IDH_MocA_C3"/>
    <property type="match status" value="1"/>
</dbReference>
<dbReference type="GO" id="GO:0000166">
    <property type="term" value="F:nucleotide binding"/>
    <property type="evidence" value="ECO:0007669"/>
    <property type="project" value="InterPro"/>
</dbReference>
<dbReference type="SUPFAM" id="SSF55347">
    <property type="entry name" value="Glyceraldehyde-3-phosphate dehydrogenase-like, C-terminal domain"/>
    <property type="match status" value="1"/>
</dbReference>
<dbReference type="AlphaFoldDB" id="A0A7X6IB18"/>
<keyword evidence="4" id="KW-1185">Reference proteome</keyword>
<sequence>MENEMDTSSKKIKVAVVGVGYLGEHHARIYSEIPGVELVGVVDLNVERAQKIAADRRCEAFTDVSALFGKVDAASVVVPTPAHFKVSKALLENGVDLLLEKPMTATLQEADELLALADQKGRMLQVGHVERFNAGVRKLKEGLVQPRFIECHRMGPFVERGTDVHVILDLMIHDIDIILSLVSSELVEVRATGVPVLTPQIDIANVRLAFANGCVANVTASRVSRERLRKIRIFQPETYLSLDYLLQELVICRRVAAPGGSRPEVTIDKVQIEKEEPLKAELSAFIQAVRTRSVPKVSGEDGRRALAVALQVVDLIKHQPQ</sequence>
<protein>
    <submittedName>
        <fullName evidence="3">Gfo/Idh/MocA family oxidoreductase</fullName>
    </submittedName>
</protein>
<dbReference type="Proteomes" id="UP000534783">
    <property type="component" value="Unassembled WGS sequence"/>
</dbReference>
<evidence type="ECO:0000313" key="3">
    <source>
        <dbReference type="EMBL" id="NKE70990.1"/>
    </source>
</evidence>
<evidence type="ECO:0000259" key="2">
    <source>
        <dbReference type="Pfam" id="PF22725"/>
    </source>
</evidence>
<dbReference type="SUPFAM" id="SSF51735">
    <property type="entry name" value="NAD(P)-binding Rossmann-fold domains"/>
    <property type="match status" value="1"/>
</dbReference>
<organism evidence="3 4">
    <name type="scientific">Candidatus Manganitrophus noduliformans</name>
    <dbReference type="NCBI Taxonomy" id="2606439"/>
    <lineage>
        <taxon>Bacteria</taxon>
        <taxon>Pseudomonadati</taxon>
        <taxon>Nitrospirota</taxon>
        <taxon>Nitrospiria</taxon>
        <taxon>Candidatus Troglogloeales</taxon>
        <taxon>Candidatus Manganitrophaceae</taxon>
        <taxon>Candidatus Manganitrophus</taxon>
    </lineage>
</organism>
<dbReference type="PANTHER" id="PTHR43377:SF1">
    <property type="entry name" value="BILIVERDIN REDUCTASE A"/>
    <property type="match status" value="1"/>
</dbReference>
<dbReference type="RefSeq" id="WP_168059335.1">
    <property type="nucleotide sequence ID" value="NZ_VTOW01000002.1"/>
</dbReference>
<reference evidence="3 4" key="1">
    <citation type="journal article" date="2020" name="Nature">
        <title>Bacterial chemolithoautotrophy via manganese oxidation.</title>
        <authorList>
            <person name="Yu H."/>
            <person name="Leadbetter J.R."/>
        </authorList>
    </citation>
    <scope>NUCLEOTIDE SEQUENCE [LARGE SCALE GENOMIC DNA]</scope>
    <source>
        <strain evidence="3 4">Mn-1</strain>
    </source>
</reference>
<dbReference type="Gene3D" id="3.30.360.10">
    <property type="entry name" value="Dihydrodipicolinate Reductase, domain 2"/>
    <property type="match status" value="1"/>
</dbReference>
<dbReference type="Pfam" id="PF01408">
    <property type="entry name" value="GFO_IDH_MocA"/>
    <property type="match status" value="1"/>
</dbReference>
<gene>
    <name evidence="3" type="ORF">MNODULE_09595</name>
</gene>
<dbReference type="InterPro" id="IPR036291">
    <property type="entry name" value="NAD(P)-bd_dom_sf"/>
</dbReference>
<dbReference type="InterPro" id="IPR055170">
    <property type="entry name" value="GFO_IDH_MocA-like_dom"/>
</dbReference>
<evidence type="ECO:0000259" key="1">
    <source>
        <dbReference type="Pfam" id="PF01408"/>
    </source>
</evidence>